<feature type="chain" id="PRO_5038630389" description="DUF1565 domain-containing protein" evidence="1">
    <location>
        <begin position="25"/>
        <end position="132"/>
    </location>
</feature>
<evidence type="ECO:0000256" key="1">
    <source>
        <dbReference type="SAM" id="SignalP"/>
    </source>
</evidence>
<evidence type="ECO:0000313" key="3">
    <source>
        <dbReference type="Proteomes" id="UP000823750"/>
    </source>
</evidence>
<name>A0A9D9J2V7_9BACT</name>
<dbReference type="EMBL" id="JADILX010000098">
    <property type="protein sequence ID" value="MBO8486113.1"/>
    <property type="molecule type" value="Genomic_DNA"/>
</dbReference>
<dbReference type="Gene3D" id="2.160.20.10">
    <property type="entry name" value="Single-stranded right-handed beta-helix, Pectin lyase-like"/>
    <property type="match status" value="1"/>
</dbReference>
<dbReference type="Proteomes" id="UP000823750">
    <property type="component" value="Unassembled WGS sequence"/>
</dbReference>
<gene>
    <name evidence="2" type="ORF">IAB78_06785</name>
</gene>
<dbReference type="SUPFAM" id="SSF51126">
    <property type="entry name" value="Pectin lyase-like"/>
    <property type="match status" value="1"/>
</dbReference>
<accession>A0A9D9J2V7</accession>
<sequence length="132" mass="13930">MGLFIKKSVLTATILLVACSVAEAQLGKNLLGKVVQDASEKKESVSAAGGSNVSVPNGKAYYVNIEKGSARGAGTKEAPMKDIQKAIDSAADGDVIRIAQGNYLGPLDRGWIQIKGKYVSLEGGWNDDFTER</sequence>
<feature type="non-terminal residue" evidence="2">
    <location>
        <position position="132"/>
    </location>
</feature>
<protein>
    <recommendedName>
        <fullName evidence="4">DUF1565 domain-containing protein</fullName>
    </recommendedName>
</protein>
<reference evidence="2" key="1">
    <citation type="submission" date="2020-10" db="EMBL/GenBank/DDBJ databases">
        <authorList>
            <person name="Gilroy R."/>
        </authorList>
    </citation>
    <scope>NUCLEOTIDE SEQUENCE</scope>
    <source>
        <strain evidence="2">B2-16538</strain>
    </source>
</reference>
<dbReference type="PROSITE" id="PS51257">
    <property type="entry name" value="PROKAR_LIPOPROTEIN"/>
    <property type="match status" value="1"/>
</dbReference>
<organism evidence="2 3">
    <name type="scientific">Candidatus Cryptobacteroides excrementavium</name>
    <dbReference type="NCBI Taxonomy" id="2840759"/>
    <lineage>
        <taxon>Bacteria</taxon>
        <taxon>Pseudomonadati</taxon>
        <taxon>Bacteroidota</taxon>
        <taxon>Bacteroidia</taxon>
        <taxon>Bacteroidales</taxon>
        <taxon>Candidatus Cryptobacteroides</taxon>
    </lineage>
</organism>
<reference evidence="2" key="2">
    <citation type="journal article" date="2021" name="PeerJ">
        <title>Extensive microbial diversity within the chicken gut microbiome revealed by metagenomics and culture.</title>
        <authorList>
            <person name="Gilroy R."/>
            <person name="Ravi A."/>
            <person name="Getino M."/>
            <person name="Pursley I."/>
            <person name="Horton D.L."/>
            <person name="Alikhan N.F."/>
            <person name="Baker D."/>
            <person name="Gharbi K."/>
            <person name="Hall N."/>
            <person name="Watson M."/>
            <person name="Adriaenssens E.M."/>
            <person name="Foster-Nyarko E."/>
            <person name="Jarju S."/>
            <person name="Secka A."/>
            <person name="Antonio M."/>
            <person name="Oren A."/>
            <person name="Chaudhuri R.R."/>
            <person name="La Ragione R."/>
            <person name="Hildebrand F."/>
            <person name="Pallen M.J."/>
        </authorList>
    </citation>
    <scope>NUCLEOTIDE SEQUENCE</scope>
    <source>
        <strain evidence="2">B2-16538</strain>
    </source>
</reference>
<dbReference type="InterPro" id="IPR012334">
    <property type="entry name" value="Pectin_lyas_fold"/>
</dbReference>
<evidence type="ECO:0008006" key="4">
    <source>
        <dbReference type="Google" id="ProtNLM"/>
    </source>
</evidence>
<evidence type="ECO:0000313" key="2">
    <source>
        <dbReference type="EMBL" id="MBO8486113.1"/>
    </source>
</evidence>
<feature type="signal peptide" evidence="1">
    <location>
        <begin position="1"/>
        <end position="24"/>
    </location>
</feature>
<comment type="caution">
    <text evidence="2">The sequence shown here is derived from an EMBL/GenBank/DDBJ whole genome shotgun (WGS) entry which is preliminary data.</text>
</comment>
<keyword evidence="1" id="KW-0732">Signal</keyword>
<proteinExistence type="predicted"/>
<dbReference type="InterPro" id="IPR011050">
    <property type="entry name" value="Pectin_lyase_fold/virulence"/>
</dbReference>
<dbReference type="AlphaFoldDB" id="A0A9D9J2V7"/>